<keyword evidence="2" id="KW-1185">Reference proteome</keyword>
<proteinExistence type="predicted"/>
<gene>
    <name evidence="1" type="ORF">CLUMA_CG021220</name>
</gene>
<dbReference type="EMBL" id="CVRI01000074">
    <property type="protein sequence ID" value="CRL08121.1"/>
    <property type="molecule type" value="Genomic_DNA"/>
</dbReference>
<protein>
    <submittedName>
        <fullName evidence="1">CLUMA_CG021220, isoform A</fullName>
    </submittedName>
</protein>
<sequence>MTKKIKSIFPTKNSSNCLMKISVKLLENPSSHKFFHKASRSDCSLTRTGVCPDFGWEVKSTQVDP</sequence>
<accession>A0A1J1JAR0</accession>
<dbReference type="AlphaFoldDB" id="A0A1J1JAR0"/>
<evidence type="ECO:0000313" key="2">
    <source>
        <dbReference type="Proteomes" id="UP000183832"/>
    </source>
</evidence>
<evidence type="ECO:0000313" key="1">
    <source>
        <dbReference type="EMBL" id="CRL08121.1"/>
    </source>
</evidence>
<dbReference type="Proteomes" id="UP000183832">
    <property type="component" value="Unassembled WGS sequence"/>
</dbReference>
<name>A0A1J1JAR0_9DIPT</name>
<reference evidence="1 2" key="1">
    <citation type="submission" date="2015-04" db="EMBL/GenBank/DDBJ databases">
        <authorList>
            <person name="Syromyatnikov M.Y."/>
            <person name="Popov V.N."/>
        </authorList>
    </citation>
    <scope>NUCLEOTIDE SEQUENCE [LARGE SCALE GENOMIC DNA]</scope>
</reference>
<organism evidence="1 2">
    <name type="scientific">Clunio marinus</name>
    <dbReference type="NCBI Taxonomy" id="568069"/>
    <lineage>
        <taxon>Eukaryota</taxon>
        <taxon>Metazoa</taxon>
        <taxon>Ecdysozoa</taxon>
        <taxon>Arthropoda</taxon>
        <taxon>Hexapoda</taxon>
        <taxon>Insecta</taxon>
        <taxon>Pterygota</taxon>
        <taxon>Neoptera</taxon>
        <taxon>Endopterygota</taxon>
        <taxon>Diptera</taxon>
        <taxon>Nematocera</taxon>
        <taxon>Chironomoidea</taxon>
        <taxon>Chironomidae</taxon>
        <taxon>Clunio</taxon>
    </lineage>
</organism>